<dbReference type="Pfam" id="PF13175">
    <property type="entry name" value="AAA_15"/>
    <property type="match status" value="1"/>
</dbReference>
<dbReference type="SUPFAM" id="SSF52540">
    <property type="entry name" value="P-loop containing nucleoside triphosphate hydrolases"/>
    <property type="match status" value="1"/>
</dbReference>
<dbReference type="PANTHER" id="PTHR43581:SF4">
    <property type="entry name" value="ATP_GTP PHOSPHATASE"/>
    <property type="match status" value="1"/>
</dbReference>
<gene>
    <name evidence="2" type="ORF">TUM3794_32360</name>
</gene>
<feature type="domain" description="Endonuclease GajA/Old nuclease/RecF-like AAA" evidence="1">
    <location>
        <begin position="1"/>
        <end position="372"/>
    </location>
</feature>
<organism evidence="2 3">
    <name type="scientific">Shewanella colwelliana</name>
    <name type="common">Alteromonas colwelliana</name>
    <dbReference type="NCBI Taxonomy" id="23"/>
    <lineage>
        <taxon>Bacteria</taxon>
        <taxon>Pseudomonadati</taxon>
        <taxon>Pseudomonadota</taxon>
        <taxon>Gammaproteobacteria</taxon>
        <taxon>Alteromonadales</taxon>
        <taxon>Shewanellaceae</taxon>
        <taxon>Shewanella</taxon>
    </lineage>
</organism>
<evidence type="ECO:0000313" key="3">
    <source>
        <dbReference type="Proteomes" id="UP000773469"/>
    </source>
</evidence>
<dbReference type="RefSeq" id="WP_220757388.1">
    <property type="nucleotide sequence ID" value="NZ_BPEU01000026.1"/>
</dbReference>
<dbReference type="InterPro" id="IPR051396">
    <property type="entry name" value="Bact_Antivir_Def_Nuclease"/>
</dbReference>
<dbReference type="InterPro" id="IPR027417">
    <property type="entry name" value="P-loop_NTPase"/>
</dbReference>
<reference evidence="2 3" key="1">
    <citation type="submission" date="2021-05" db="EMBL/GenBank/DDBJ databases">
        <title>Molecular characterization for Shewanella algae harboring chromosomal blaOXA-55-like strains isolated from clinical and environment sample.</title>
        <authorList>
            <person name="Ohama Y."/>
            <person name="Aoki K."/>
            <person name="Harada S."/>
            <person name="Moriya K."/>
            <person name="Ishii Y."/>
            <person name="Tateda K."/>
        </authorList>
    </citation>
    <scope>NUCLEOTIDE SEQUENCE [LARGE SCALE GENOMIC DNA]</scope>
    <source>
        <strain evidence="2 3">MBTL60-118</strain>
    </source>
</reference>
<dbReference type="InterPro" id="IPR041685">
    <property type="entry name" value="AAA_GajA/Old/RecF-like"/>
</dbReference>
<evidence type="ECO:0000313" key="2">
    <source>
        <dbReference type="EMBL" id="GIU44413.1"/>
    </source>
</evidence>
<evidence type="ECO:0000259" key="1">
    <source>
        <dbReference type="Pfam" id="PF13175"/>
    </source>
</evidence>
<accession>A0ABQ4PAE3</accession>
<keyword evidence="3" id="KW-1185">Reference proteome</keyword>
<dbReference type="Gene3D" id="3.40.50.300">
    <property type="entry name" value="P-loop containing nucleotide triphosphate hydrolases"/>
    <property type="match status" value="1"/>
</dbReference>
<protein>
    <recommendedName>
        <fullName evidence="1">Endonuclease GajA/Old nuclease/RecF-like AAA domain-containing protein</fullName>
    </recommendedName>
</protein>
<dbReference type="Proteomes" id="UP000773469">
    <property type="component" value="Unassembled WGS sequence"/>
</dbReference>
<dbReference type="EMBL" id="BPEU01000026">
    <property type="protein sequence ID" value="GIU44413.1"/>
    <property type="molecule type" value="Genomic_DNA"/>
</dbReference>
<proteinExistence type="predicted"/>
<name>A0ABQ4PAE3_SHECO</name>
<dbReference type="PANTHER" id="PTHR43581">
    <property type="entry name" value="ATP/GTP PHOSPHATASE"/>
    <property type="match status" value="1"/>
</dbReference>
<dbReference type="CDD" id="cd00267">
    <property type="entry name" value="ABC_ATPase"/>
    <property type="match status" value="1"/>
</dbReference>
<sequence>MRLKSIYISEYKNLSNFKVFFPTDNLIEVFVGRNGSGKSNFIEALLEIFSHIDELDDSSSLGMFDYDLTYEIEEKDMNIVFKSGQLSVNGTPVKNLNNVIMPDHILIYYSGHNEKVNSFIERYENKFSSKLKNANASDSRRFIGVGNNYKELLLSVVLLQPESNKAREFLVDKLAIKSIKSEFILTLKRPNYAINKYGKRKPSFDIEGNDDTARYWHPAGITKVFLDELSTCITKAKGEIVRTEGYLWSEDRYKLYIDIELLRNKFSNLSPEELFKHFDNLKALGMLESITVPLVLNGGRESHISQLSDGQLQSVYIYTISELFKNSNCLVLMDEPDSFLHPEWQFEFLKQVDEISFDAKKTNHILISSHSASTVMSYRESKLNCLTVNEHLKSTHHILDKSKAINWLSNDKIFLAENETIMSISTFLKNSEEPVLFTEGISDEYILDIAWRKLYLDKPRPFCIHNAFDRQFLRNLMSRDELRQNHPDRKFFALFDFDEAYDDWNGISSKKKGRDIEKNPFNGLTRQLLSNNVPVNQYVMLLPVPNIDVVKRQVLKADNTPWGKGSDSHMAVELLFYKEELLGTYFKKEQTSCGGERIGFSGNKVQFAQNFIPNLDSEEFEIFRPMFELIQATINSSSNANVA</sequence>
<comment type="caution">
    <text evidence="2">The sequence shown here is derived from an EMBL/GenBank/DDBJ whole genome shotgun (WGS) entry which is preliminary data.</text>
</comment>